<dbReference type="Proteomes" id="UP001173801">
    <property type="component" value="Unassembled WGS sequence"/>
</dbReference>
<dbReference type="InterPro" id="IPR050486">
    <property type="entry name" value="Mannose-1P_guanyltransferase"/>
</dbReference>
<dbReference type="Gene3D" id="3.90.550.10">
    <property type="entry name" value="Spore Coat Polysaccharide Biosynthesis Protein SpsA, Chain A"/>
    <property type="match status" value="1"/>
</dbReference>
<feature type="domain" description="Nucleotidyl transferase" evidence="1">
    <location>
        <begin position="6"/>
        <end position="219"/>
    </location>
</feature>
<dbReference type="InterPro" id="IPR005835">
    <property type="entry name" value="NTP_transferase_dom"/>
</dbReference>
<dbReference type="CDD" id="cd06915">
    <property type="entry name" value="NTP_transferase_WcbM_like"/>
    <property type="match status" value="1"/>
</dbReference>
<protein>
    <submittedName>
        <fullName evidence="2">Nucleotidyltransferase family protein</fullName>
    </submittedName>
</protein>
<evidence type="ECO:0000259" key="1">
    <source>
        <dbReference type="Pfam" id="PF00483"/>
    </source>
</evidence>
<evidence type="ECO:0000313" key="3">
    <source>
        <dbReference type="Proteomes" id="UP001173801"/>
    </source>
</evidence>
<dbReference type="EMBL" id="JANURM010000011">
    <property type="protein sequence ID" value="MDL0089344.1"/>
    <property type="molecule type" value="Genomic_DNA"/>
</dbReference>
<proteinExistence type="predicted"/>
<name>A0ABT7HSH8_9BACT</name>
<reference evidence="2" key="2">
    <citation type="journal article" date="2023" name="Microorganisms">
        <title>Isolation and Genomic Characteristics of Cat-Borne Campylobacter felis sp. nov. and Sheep-Borne Campylobacter ovis sp. nov.</title>
        <authorList>
            <person name="Wang H."/>
            <person name="Li Y."/>
            <person name="Gu Y."/>
            <person name="Zhou G."/>
            <person name="Chen X."/>
            <person name="Zhang X."/>
            <person name="Shao Z."/>
            <person name="Zhang J."/>
            <person name="Zhang M."/>
        </authorList>
    </citation>
    <scope>NUCLEOTIDE SEQUENCE</scope>
    <source>
        <strain evidence="2">PS10</strain>
    </source>
</reference>
<dbReference type="Pfam" id="PF00483">
    <property type="entry name" value="NTP_transferase"/>
    <property type="match status" value="1"/>
</dbReference>
<reference evidence="2" key="1">
    <citation type="submission" date="2022-08" db="EMBL/GenBank/DDBJ databases">
        <authorList>
            <person name="Wang H."/>
        </authorList>
    </citation>
    <scope>NUCLEOTIDE SEQUENCE</scope>
    <source>
        <strain evidence="2">PS10</strain>
    </source>
</reference>
<dbReference type="SUPFAM" id="SSF53448">
    <property type="entry name" value="Nucleotide-diphospho-sugar transferases"/>
    <property type="match status" value="1"/>
</dbReference>
<dbReference type="InterPro" id="IPR029044">
    <property type="entry name" value="Nucleotide-diphossugar_trans"/>
</dbReference>
<organism evidence="2 3">
    <name type="scientific">Campylobacter gastrosuis</name>
    <dbReference type="NCBI Taxonomy" id="2974576"/>
    <lineage>
        <taxon>Bacteria</taxon>
        <taxon>Pseudomonadati</taxon>
        <taxon>Campylobacterota</taxon>
        <taxon>Epsilonproteobacteria</taxon>
        <taxon>Campylobacterales</taxon>
        <taxon>Campylobacteraceae</taxon>
        <taxon>Campylobacter</taxon>
    </lineage>
</organism>
<dbReference type="PANTHER" id="PTHR22572">
    <property type="entry name" value="SUGAR-1-PHOSPHATE GUANYL TRANSFERASE"/>
    <property type="match status" value="1"/>
</dbReference>
<comment type="caution">
    <text evidence="2">The sequence shown here is derived from an EMBL/GenBank/DDBJ whole genome shotgun (WGS) entry which is preliminary data.</text>
</comment>
<evidence type="ECO:0000313" key="2">
    <source>
        <dbReference type="EMBL" id="MDL0089344.1"/>
    </source>
</evidence>
<keyword evidence="3" id="KW-1185">Reference proteome</keyword>
<accession>A0ABT7HSH8</accession>
<gene>
    <name evidence="2" type="ORF">NYG85_08205</name>
</gene>
<dbReference type="RefSeq" id="WP_284938004.1">
    <property type="nucleotide sequence ID" value="NZ_JANURM010000011.1"/>
</dbReference>
<sequence length="226" mass="25549">MLVNEAIVLCGGLGTRLKSVIKDIPKPMAPVGDEPFLAFVLKFLKKQEIKRVVLAVSYKYEVIQNFFGDNYLGMDIIYSIEDTPLGTGGAIVKALKMIKNSSSYVLNGDTFFDIALAKLNLNDSKICVALKHMSDFDRYASVSIEKNGYITSFNEKKFTKNGFINGGIYLISKDIFNTFNLPSKFSFEEFFQDNFLSLKSTAKVFDDYFIDIGIPQDYNKFCRLNM</sequence>